<protein>
    <submittedName>
        <fullName evidence="2">Uncharacterized protein</fullName>
    </submittedName>
</protein>
<feature type="transmembrane region" description="Helical" evidence="1">
    <location>
        <begin position="88"/>
        <end position="108"/>
    </location>
</feature>
<dbReference type="AlphaFoldDB" id="A0A9Q0M2K6"/>
<keyword evidence="1" id="KW-1133">Transmembrane helix</keyword>
<evidence type="ECO:0000313" key="2">
    <source>
        <dbReference type="EMBL" id="KAJ6216257.1"/>
    </source>
</evidence>
<organism evidence="2 3">
    <name type="scientific">Blomia tropicalis</name>
    <name type="common">Mite</name>
    <dbReference type="NCBI Taxonomy" id="40697"/>
    <lineage>
        <taxon>Eukaryota</taxon>
        <taxon>Metazoa</taxon>
        <taxon>Ecdysozoa</taxon>
        <taxon>Arthropoda</taxon>
        <taxon>Chelicerata</taxon>
        <taxon>Arachnida</taxon>
        <taxon>Acari</taxon>
        <taxon>Acariformes</taxon>
        <taxon>Sarcoptiformes</taxon>
        <taxon>Astigmata</taxon>
        <taxon>Glycyphagoidea</taxon>
        <taxon>Echimyopodidae</taxon>
        <taxon>Blomia</taxon>
    </lineage>
</organism>
<sequence>MDYYEKRCHHKEIGCIKIVKYLTICTLALLLVGVITLATRLLATTIIEPSNGTIMYGTNLTFTHLILDYGIVLLVTLIALFATIKENFFFLITSATCNIILGLANFLVTPFRMSIIFLQLCSSLFIFIYTLSVYLRMKMDIRRKKKREKDMARIHIMDKENLYQNSVKSHSYDKLVLTNEWLASQQASSQSIDNNDRQQFGSSCFSIASQGMQ</sequence>
<proteinExistence type="predicted"/>
<dbReference type="OMA" id="MARIHIM"/>
<accession>A0A9Q0M2K6</accession>
<feature type="transmembrane region" description="Helical" evidence="1">
    <location>
        <begin position="62"/>
        <end position="81"/>
    </location>
</feature>
<keyword evidence="1" id="KW-0472">Membrane</keyword>
<evidence type="ECO:0000256" key="1">
    <source>
        <dbReference type="SAM" id="Phobius"/>
    </source>
</evidence>
<reference evidence="2" key="1">
    <citation type="submission" date="2022-12" db="EMBL/GenBank/DDBJ databases">
        <title>Genome assemblies of Blomia tropicalis.</title>
        <authorList>
            <person name="Cui Y."/>
        </authorList>
    </citation>
    <scope>NUCLEOTIDE SEQUENCE</scope>
    <source>
        <tissue evidence="2">Adult mites</tissue>
    </source>
</reference>
<dbReference type="Proteomes" id="UP001142055">
    <property type="component" value="Chromosome 3"/>
</dbReference>
<evidence type="ECO:0000313" key="3">
    <source>
        <dbReference type="Proteomes" id="UP001142055"/>
    </source>
</evidence>
<feature type="transmembrane region" description="Helical" evidence="1">
    <location>
        <begin position="114"/>
        <end position="137"/>
    </location>
</feature>
<name>A0A9Q0M2K6_BLOTA</name>
<dbReference type="EMBL" id="JAPWDV010000003">
    <property type="protein sequence ID" value="KAJ6216257.1"/>
    <property type="molecule type" value="Genomic_DNA"/>
</dbReference>
<feature type="transmembrane region" description="Helical" evidence="1">
    <location>
        <begin position="21"/>
        <end position="42"/>
    </location>
</feature>
<keyword evidence="1" id="KW-0812">Transmembrane</keyword>
<keyword evidence="3" id="KW-1185">Reference proteome</keyword>
<gene>
    <name evidence="2" type="ORF">RDWZM_007414</name>
</gene>
<comment type="caution">
    <text evidence="2">The sequence shown here is derived from an EMBL/GenBank/DDBJ whole genome shotgun (WGS) entry which is preliminary data.</text>
</comment>